<dbReference type="InterPro" id="IPR035595">
    <property type="entry name" value="UDP_glycos_trans_CS"/>
</dbReference>
<evidence type="ECO:0000256" key="1">
    <source>
        <dbReference type="ARBA" id="ARBA00009995"/>
    </source>
</evidence>
<dbReference type="PROSITE" id="PS00375">
    <property type="entry name" value="UDPGT"/>
    <property type="match status" value="1"/>
</dbReference>
<name>A0A3G3NBD4_9FABA</name>
<evidence type="ECO:0000256" key="4">
    <source>
        <dbReference type="RuleBase" id="RU362057"/>
    </source>
</evidence>
<reference evidence="5" key="1">
    <citation type="submission" date="2018-02" db="EMBL/GenBank/DDBJ databases">
        <title>Transcriptomic analysis to select cyctochrome P450 and glucosyltransferase involving in onjisaponin biosynthesis in Polygala tenuifolia.</title>
        <authorList>
            <person name="Kim O.T."/>
            <person name="Jin M.L."/>
        </authorList>
    </citation>
    <scope>NUCLEOTIDE SEQUENCE</scope>
</reference>
<keyword evidence="2 3" id="KW-0808">Transferase</keyword>
<dbReference type="InterPro" id="IPR002213">
    <property type="entry name" value="UDP_glucos_trans"/>
</dbReference>
<dbReference type="SUPFAM" id="SSF53756">
    <property type="entry name" value="UDP-Glycosyltransferase/glycogen phosphorylase"/>
    <property type="match status" value="1"/>
</dbReference>
<dbReference type="CDD" id="cd03784">
    <property type="entry name" value="GT1_Gtf-like"/>
    <property type="match status" value="1"/>
</dbReference>
<sequence length="461" mass="51540">MSSPHIIVVPLPIAGHVNPLVQFSAKLVKNGMRVSFIVADYYYNRVMSAIAAEIQGEEDCHVGLQSQVKLHSIPDGLGPEDDKNDMPKLFLSTSASWPAMLEKIIQEINGSDREGKVTAMIADLHMGWALEVADKMGIKGSIFWPSSAAFLAVEFSIPNLIDQKVIDNDGVPIGRQTFQLSPSMIRMDTEHLPWNLNNDLVTRKKVFDFFFNIGRALKLTNWWLCNTSSELEPAALTLLPNLVPIGPLMTPYKKASRQHLSEEGLSCLNWLDQQPARSVIYVAFGSLTFVEYKQFQELALGLELTRKPYLWVVPSSVITSTKFSNIYPDGFNNSLRKIVGWAPQQMVLSHPTIACFVTHCGWNSIVEGLCNGVPLLCWPFVAEQFYAKTYVSDVWKIGLAFESCENGIVSGGEIKNKLEQLVSNEDMRERCSKLGEMTMKSIQGDGQSSNNISKFIQWLKE</sequence>
<dbReference type="FunFam" id="3.40.50.2000:FF:000060">
    <property type="entry name" value="Glycosyltransferase"/>
    <property type="match status" value="1"/>
</dbReference>
<dbReference type="Gene3D" id="3.40.50.2000">
    <property type="entry name" value="Glycogen Phosphorylase B"/>
    <property type="match status" value="2"/>
</dbReference>
<evidence type="ECO:0000313" key="5">
    <source>
        <dbReference type="EMBL" id="AYR16613.1"/>
    </source>
</evidence>
<dbReference type="GO" id="GO:0080043">
    <property type="term" value="F:quercetin 3-O-glucosyltransferase activity"/>
    <property type="evidence" value="ECO:0007669"/>
    <property type="project" value="TreeGrafter"/>
</dbReference>
<dbReference type="FunFam" id="3.40.50.2000:FF:000108">
    <property type="entry name" value="UDP-glycosyltransferase 83A1"/>
    <property type="match status" value="1"/>
</dbReference>
<dbReference type="PANTHER" id="PTHR11926">
    <property type="entry name" value="GLUCOSYL/GLUCURONOSYL TRANSFERASES"/>
    <property type="match status" value="1"/>
</dbReference>
<evidence type="ECO:0000256" key="2">
    <source>
        <dbReference type="ARBA" id="ARBA00022679"/>
    </source>
</evidence>
<dbReference type="Pfam" id="PF00201">
    <property type="entry name" value="UDPGT"/>
    <property type="match status" value="1"/>
</dbReference>
<dbReference type="EC" id="2.4.1.-" evidence="4"/>
<organism evidence="5">
    <name type="scientific">Polygala tenuifolia</name>
    <dbReference type="NCBI Taxonomy" id="355332"/>
    <lineage>
        <taxon>Eukaryota</taxon>
        <taxon>Viridiplantae</taxon>
        <taxon>Streptophyta</taxon>
        <taxon>Embryophyta</taxon>
        <taxon>Tracheophyta</taxon>
        <taxon>Spermatophyta</taxon>
        <taxon>Magnoliopsida</taxon>
        <taxon>eudicotyledons</taxon>
        <taxon>Gunneridae</taxon>
        <taxon>Pentapetalae</taxon>
        <taxon>rosids</taxon>
        <taxon>fabids</taxon>
        <taxon>Fabales</taxon>
        <taxon>Polygalaceae</taxon>
        <taxon>Polygala</taxon>
    </lineage>
</organism>
<protein>
    <recommendedName>
        <fullName evidence="4">Glycosyltransferase</fullName>
        <ecNumber evidence="4">2.4.1.-</ecNumber>
    </recommendedName>
</protein>
<dbReference type="AlphaFoldDB" id="A0A3G3NBD4"/>
<comment type="similarity">
    <text evidence="1 3">Belongs to the UDP-glycosyltransferase family.</text>
</comment>
<keyword evidence="3" id="KW-0328">Glycosyltransferase</keyword>
<dbReference type="GO" id="GO:0080044">
    <property type="term" value="F:quercetin 7-O-glucosyltransferase activity"/>
    <property type="evidence" value="ECO:0007669"/>
    <property type="project" value="TreeGrafter"/>
</dbReference>
<dbReference type="PANTHER" id="PTHR11926:SF1530">
    <property type="entry name" value="EF-HAND DOMAIN-CONTAINING PROTEIN"/>
    <property type="match status" value="1"/>
</dbReference>
<evidence type="ECO:0000256" key="3">
    <source>
        <dbReference type="RuleBase" id="RU003718"/>
    </source>
</evidence>
<dbReference type="EMBL" id="MG922887">
    <property type="protein sequence ID" value="AYR16613.1"/>
    <property type="molecule type" value="mRNA"/>
</dbReference>
<accession>A0A3G3NBD4</accession>
<proteinExistence type="evidence at transcript level"/>